<dbReference type="AlphaFoldDB" id="A0A839IST7"/>
<evidence type="ECO:0000313" key="3">
    <source>
        <dbReference type="Proteomes" id="UP000565262"/>
    </source>
</evidence>
<dbReference type="EMBL" id="JACJFM010000029">
    <property type="protein sequence ID" value="MBB1488513.1"/>
    <property type="molecule type" value="Genomic_DNA"/>
</dbReference>
<name>A0A839IST7_9GAMM</name>
<comment type="caution">
    <text evidence="2">The sequence shown here is derived from an EMBL/GenBank/DDBJ whole genome shotgun (WGS) entry which is preliminary data.</text>
</comment>
<sequence>MDFFRRHSGSATTRVSIQKEGNRQIRQISEAVTTVPWGISLFSLAWTAGPVTLFAAQISYLLGYNKAPTQENLVFFFVYTVITGVAGIVAQLTYKLTQVPKIEQQKKQISLVLEQLPELRWQTLDLATHPLSAEQRARYVARILLQKVDLDPESLKQAVFDLTGNKAFARLLSQIEIYRQVGMDRRIDDLTDNQRFLIRHVMIELEHIEPDAIPILRTRLQGDSPDLKSGMPRQENFIERIFAAIEEENDLLMTHEDVEEMIVLAFELLCGRKIPMLVFDYKGRWELANALDNMETVRSEYRIAQARGLSRIRALASYINKQKTERKEPDAKSIELLQLNQSADLLVELAEEFIDEKAADLREYCIRTRKQRKKPDSLWVHQQADILSDAISLWKEIRRAYEQIGRKHAQLLKTSDRWEKFISRFSVQEEKLQINSGQRGLRVKEKEISLDDKDKADVCEKLYRFLVDNKLTTEDQSKARQKSLRGRVASSELPDDHITPEMAKQLAIEIALALEPHIHLSRPEIQRAIYSTYATYMNDIEPGMSAATKAAMGAAMAVEKRHDFSGAAERLALALVKHYRVELSEEAIAFLRDNYHARESRLNLINQYSSNRERNVSYLNLRPPVVVAPKREWYLALIEARRTVL</sequence>
<keyword evidence="1" id="KW-1133">Transmembrane helix</keyword>
<keyword evidence="1" id="KW-0472">Membrane</keyword>
<feature type="transmembrane region" description="Helical" evidence="1">
    <location>
        <begin position="74"/>
        <end position="94"/>
    </location>
</feature>
<feature type="transmembrane region" description="Helical" evidence="1">
    <location>
        <begin position="39"/>
        <end position="62"/>
    </location>
</feature>
<gene>
    <name evidence="2" type="ORF">H4O21_18065</name>
</gene>
<evidence type="ECO:0000256" key="1">
    <source>
        <dbReference type="SAM" id="Phobius"/>
    </source>
</evidence>
<dbReference type="Proteomes" id="UP000565262">
    <property type="component" value="Unassembled WGS sequence"/>
</dbReference>
<reference evidence="2 3" key="1">
    <citation type="submission" date="2020-08" db="EMBL/GenBank/DDBJ databases">
        <title>Oceanospirillum sp. nov. isolated from marine sediment.</title>
        <authorList>
            <person name="Ji X."/>
        </authorList>
    </citation>
    <scope>NUCLEOTIDE SEQUENCE [LARGE SCALE GENOMIC DNA]</scope>
    <source>
        <strain evidence="2 3">D5</strain>
    </source>
</reference>
<keyword evidence="1" id="KW-0812">Transmembrane</keyword>
<accession>A0A839IST7</accession>
<keyword evidence="3" id="KW-1185">Reference proteome</keyword>
<protein>
    <submittedName>
        <fullName evidence="2">Uncharacterized protein</fullName>
    </submittedName>
</protein>
<evidence type="ECO:0000313" key="2">
    <source>
        <dbReference type="EMBL" id="MBB1488513.1"/>
    </source>
</evidence>
<dbReference type="RefSeq" id="WP_182810281.1">
    <property type="nucleotide sequence ID" value="NZ_JACJFM010000029.1"/>
</dbReference>
<proteinExistence type="predicted"/>
<organism evidence="2 3">
    <name type="scientific">Oceanospirillum sediminis</name>
    <dbReference type="NCBI Taxonomy" id="2760088"/>
    <lineage>
        <taxon>Bacteria</taxon>
        <taxon>Pseudomonadati</taxon>
        <taxon>Pseudomonadota</taxon>
        <taxon>Gammaproteobacteria</taxon>
        <taxon>Oceanospirillales</taxon>
        <taxon>Oceanospirillaceae</taxon>
        <taxon>Oceanospirillum</taxon>
    </lineage>
</organism>